<dbReference type="EMBL" id="CP002362">
    <property type="protein sequence ID" value="ADR37724.1"/>
    <property type="molecule type" value="Genomic_DNA"/>
</dbReference>
<reference evidence="1 2" key="2">
    <citation type="journal article" date="2011" name="Stand. Genomic Sci.">
        <title>Complete genome sequence of Oceanithermus profundus type strain (506).</title>
        <authorList>
            <person name="Pati A."/>
            <person name="Zhang X."/>
            <person name="Lapidus A."/>
            <person name="Nolan M."/>
            <person name="Lucas S."/>
            <person name="Del Rio T.G."/>
            <person name="Tice H."/>
            <person name="Cheng J.F."/>
            <person name="Tapia R."/>
            <person name="Han C."/>
            <person name="Goodwin L."/>
            <person name="Pitluck S."/>
            <person name="Liolios K."/>
            <person name="Pagani I."/>
            <person name="Ivanova N."/>
            <person name="Mavromatis K."/>
            <person name="Chen A."/>
            <person name="Palaniappan K."/>
            <person name="Hauser L."/>
            <person name="Jeffries C.D."/>
            <person name="Brambilla E.M."/>
            <person name="Rohl A."/>
            <person name="Mwirichia R."/>
            <person name="Rohde M."/>
            <person name="Tindall B.J."/>
            <person name="Sikorski J."/>
            <person name="Wirth R."/>
            <person name="Goker M."/>
            <person name="Woyke T."/>
            <person name="Detter J.C."/>
            <person name="Bristow J."/>
            <person name="Eisen J.A."/>
            <person name="Markowitz V."/>
            <person name="Hugenholtz P."/>
            <person name="Kyrpides N.C."/>
            <person name="Klenk H.P."/>
            <person name="Land M."/>
        </authorList>
    </citation>
    <scope>NUCLEOTIDE SEQUENCE [LARGE SCALE GENOMIC DNA]</scope>
    <source>
        <strain evidence="2">DSM 14977 / NBRC 100410 / VKM B-2274 / 506</strain>
        <plasmid evidence="2">Plasmid pOCEPR01</plasmid>
    </source>
</reference>
<proteinExistence type="predicted"/>
<accession>E4UAT9</accession>
<dbReference type="HOGENOM" id="CLU_1584799_0_0_0"/>
<gene>
    <name evidence="1" type="ordered locus">Ocepr_2276</name>
</gene>
<name>E4UAT9_OCEP5</name>
<geneLocation type="plasmid" evidence="1 2">
    <name>pOCEPR01</name>
</geneLocation>
<evidence type="ECO:0000313" key="1">
    <source>
        <dbReference type="EMBL" id="ADR37724.1"/>
    </source>
</evidence>
<reference evidence="2" key="1">
    <citation type="submission" date="2010-11" db="EMBL/GenBank/DDBJ databases">
        <title>The complete sequence of plasmid of Oceanithermus profundus DSM 14977.</title>
        <authorList>
            <consortium name="US DOE Joint Genome Institute (JGI-PGF)"/>
            <person name="Lucas S."/>
            <person name="Copeland A."/>
            <person name="Lapidus A."/>
            <person name="Bruce D."/>
            <person name="Goodwin L."/>
            <person name="Pitluck S."/>
            <person name="Kyrpides N."/>
            <person name="Mavromatis K."/>
            <person name="Pagani I."/>
            <person name="Ivanova N."/>
            <person name="Zhang X."/>
            <person name="Brettin T."/>
            <person name="Detter J.C."/>
            <person name="Tapia R."/>
            <person name="Han C."/>
            <person name="Land M."/>
            <person name="Hauser L."/>
            <person name="Markowitz V."/>
            <person name="Cheng J.-F."/>
            <person name="Hugenholtz P."/>
            <person name="Woyke T."/>
            <person name="Wu D."/>
            <person name="Tindall B."/>
            <person name="Faehnrich R."/>
            <person name="Brambilla E."/>
            <person name="Klenk H.-P."/>
            <person name="Eisen J.A."/>
        </authorList>
    </citation>
    <scope>NUCLEOTIDE SEQUENCE [LARGE SCALE GENOMIC DNA]</scope>
    <source>
        <strain evidence="2">DSM 14977 / NBRC 100410 / VKM B-2274 / 506</strain>
        <plasmid evidence="2">Plasmid pOCEPR01</plasmid>
    </source>
</reference>
<evidence type="ECO:0000313" key="2">
    <source>
        <dbReference type="Proteomes" id="UP000008722"/>
    </source>
</evidence>
<keyword evidence="1" id="KW-0614">Plasmid</keyword>
<dbReference type="Proteomes" id="UP000008722">
    <property type="component" value="Plasmid pOCEPR01"/>
</dbReference>
<dbReference type="RefSeq" id="WP_013449704.1">
    <property type="nucleotide sequence ID" value="NC_014753.1"/>
</dbReference>
<dbReference type="AlphaFoldDB" id="E4UAT9"/>
<organism evidence="1 2">
    <name type="scientific">Oceanithermus profundus (strain DSM 14977 / NBRC 100410 / VKM B-2274 / 506)</name>
    <dbReference type="NCBI Taxonomy" id="670487"/>
    <lineage>
        <taxon>Bacteria</taxon>
        <taxon>Thermotogati</taxon>
        <taxon>Deinococcota</taxon>
        <taxon>Deinococci</taxon>
        <taxon>Thermales</taxon>
        <taxon>Thermaceae</taxon>
        <taxon>Oceanithermus</taxon>
    </lineage>
</organism>
<dbReference type="KEGG" id="opr:Ocepr_2276"/>
<keyword evidence="2" id="KW-1185">Reference proteome</keyword>
<protein>
    <submittedName>
        <fullName evidence="1">Uncharacterized protein</fullName>
    </submittedName>
</protein>
<sequence>MQEELLALPATLTTSDGPEDYWLLVHPDADLAQAFAKARTLENCLREQELVRAVFLPNHVAPATGLLWGEEPLTQAIGAEHLTEAILTALEKQKPFAIPTRELPDPGNTFEVLRTEHALWLDVSPQHPEGVNIEFYGYPKYGSGRFYAEVPNEVVEEILARFPTEEAR</sequence>